<dbReference type="GO" id="GO:0016740">
    <property type="term" value="F:transferase activity"/>
    <property type="evidence" value="ECO:0007669"/>
    <property type="project" value="InterPro"/>
</dbReference>
<keyword evidence="4" id="KW-1185">Reference proteome</keyword>
<evidence type="ECO:0000313" key="3">
    <source>
        <dbReference type="EMBL" id="WOE74409.1"/>
    </source>
</evidence>
<dbReference type="InterPro" id="IPR012853">
    <property type="entry name" value="CPT"/>
</dbReference>
<protein>
    <submittedName>
        <fullName evidence="3">AAA family ATPase</fullName>
    </submittedName>
</protein>
<accession>A0AA97F503</accession>
<dbReference type="PIRSF" id="PIRSF007531">
    <property type="entry name" value="CPT"/>
    <property type="match status" value="1"/>
</dbReference>
<name>A0AA97F503_9SPHN</name>
<dbReference type="SUPFAM" id="SSF52540">
    <property type="entry name" value="P-loop containing nucleoside triphosphate hydrolases"/>
    <property type="match status" value="1"/>
</dbReference>
<evidence type="ECO:0000313" key="4">
    <source>
        <dbReference type="Proteomes" id="UP001302429"/>
    </source>
</evidence>
<evidence type="ECO:0000256" key="2">
    <source>
        <dbReference type="PIRSR" id="PIRSR007531-2"/>
    </source>
</evidence>
<dbReference type="KEGG" id="acoa:RB602_11200"/>
<dbReference type="Proteomes" id="UP001302429">
    <property type="component" value="Chromosome"/>
</dbReference>
<feature type="binding site" evidence="2">
    <location>
        <begin position="8"/>
        <end position="15"/>
    </location>
    <ligand>
        <name>ATP</name>
        <dbReference type="ChEBI" id="CHEBI:30616"/>
    </ligand>
</feature>
<dbReference type="RefSeq" id="WP_317080657.1">
    <property type="nucleotide sequence ID" value="NZ_CP136594.1"/>
</dbReference>
<feature type="active site" evidence="1">
    <location>
        <position position="35"/>
    </location>
</feature>
<dbReference type="EMBL" id="CP136594">
    <property type="protein sequence ID" value="WOE74409.1"/>
    <property type="molecule type" value="Genomic_DNA"/>
</dbReference>
<evidence type="ECO:0000256" key="1">
    <source>
        <dbReference type="PIRSR" id="PIRSR007531-1"/>
    </source>
</evidence>
<dbReference type="GO" id="GO:0005524">
    <property type="term" value="F:ATP binding"/>
    <property type="evidence" value="ECO:0007669"/>
    <property type="project" value="InterPro"/>
</dbReference>
<dbReference type="Gene3D" id="3.40.50.300">
    <property type="entry name" value="P-loop containing nucleotide triphosphate hydrolases"/>
    <property type="match status" value="1"/>
</dbReference>
<gene>
    <name evidence="3" type="ORF">RB602_11200</name>
</gene>
<sequence length="194" mass="21360">MAIIFLNGCTSAGKSSLAKALQEQIDEPYLLLGIDDAFASLPQRSHNNPEGFFFDRDDRGLVRLNFGAFGLATLKAHHRAAAAIAQSGVNLILDEVILTPELRKDWGQVLKGLDVTLVGVHCDLAELERREKERGDRVIGQARGQFDIVHKDMVYDIEVNTSQISPEETASSIIDFLAQNPSRLALSQMAKTED</sequence>
<organism evidence="3 4">
    <name type="scientific">Alterisphingorhabdus coralli</name>
    <dbReference type="NCBI Taxonomy" id="3071408"/>
    <lineage>
        <taxon>Bacteria</taxon>
        <taxon>Pseudomonadati</taxon>
        <taxon>Pseudomonadota</taxon>
        <taxon>Alphaproteobacteria</taxon>
        <taxon>Sphingomonadales</taxon>
        <taxon>Sphingomonadaceae</taxon>
        <taxon>Alterisphingorhabdus (ex Yan et al. 2024)</taxon>
    </lineage>
</organism>
<dbReference type="Pfam" id="PF07931">
    <property type="entry name" value="CPT"/>
    <property type="match status" value="1"/>
</dbReference>
<reference evidence="3 4" key="1">
    <citation type="submission" date="2023-10" db="EMBL/GenBank/DDBJ databases">
        <title>Complete genome sequence of a Sphingomonadaceae bacterium.</title>
        <authorList>
            <person name="Yan C."/>
        </authorList>
    </citation>
    <scope>NUCLEOTIDE SEQUENCE [LARGE SCALE GENOMIC DNA]</scope>
    <source>
        <strain evidence="3 4">SCSIO 66989</strain>
    </source>
</reference>
<dbReference type="AlphaFoldDB" id="A0AA97F503"/>
<proteinExistence type="predicted"/>
<dbReference type="InterPro" id="IPR027417">
    <property type="entry name" value="P-loop_NTPase"/>
</dbReference>